<comment type="caution">
    <text evidence="3">The sequence shown here is derived from an EMBL/GenBank/DDBJ whole genome shotgun (WGS) entry which is preliminary data.</text>
</comment>
<dbReference type="Proteomes" id="UP000306441">
    <property type="component" value="Unassembled WGS sequence"/>
</dbReference>
<evidence type="ECO:0000313" key="4">
    <source>
        <dbReference type="Proteomes" id="UP000306441"/>
    </source>
</evidence>
<gene>
    <name evidence="3" type="ORF">E6C48_21385</name>
</gene>
<keyword evidence="2" id="KW-0808">Transferase</keyword>
<sequence>MVAAVPTVTVGGFSVSAADRQTAATMMIRAASERAGAGRPLYFTSINGEVIARARVEPDIETLFSAADQILADGQPLVLASRWLCRDRLPERVATTDLFHDVARLAEQTGTTFYMLGADEEENPKAVAAVRAAYPKLRLVGHSHGFLKGAALEEKVDEINRLAPDILWLGLGVPLEQRFVRTFSNRLGNVGVIKTSGGLFNFLSGKNSRAPSWMQKAGFEWLWRLLLEPRRLFWRYLTTNPRALYAILRYSE</sequence>
<evidence type="ECO:0000313" key="3">
    <source>
        <dbReference type="EMBL" id="THF54584.1"/>
    </source>
</evidence>
<name>A0ABY2Q185_9HYPH</name>
<organism evidence="3 4">
    <name type="scientific">Ollibium composti</name>
    <dbReference type="NCBI Taxonomy" id="2675109"/>
    <lineage>
        <taxon>Bacteria</taxon>
        <taxon>Pseudomonadati</taxon>
        <taxon>Pseudomonadota</taxon>
        <taxon>Alphaproteobacteria</taxon>
        <taxon>Hyphomicrobiales</taxon>
        <taxon>Phyllobacteriaceae</taxon>
        <taxon>Ollibium</taxon>
    </lineage>
</organism>
<evidence type="ECO:0000256" key="2">
    <source>
        <dbReference type="ARBA" id="ARBA00022679"/>
    </source>
</evidence>
<proteinExistence type="predicted"/>
<protein>
    <submittedName>
        <fullName evidence="3">WecB/TagA/CpsF family glycosyltransferase</fullName>
    </submittedName>
</protein>
<dbReference type="PANTHER" id="PTHR34136:SF1">
    <property type="entry name" value="UDP-N-ACETYL-D-MANNOSAMINURONIC ACID TRANSFERASE"/>
    <property type="match status" value="1"/>
</dbReference>
<reference evidence="3 4" key="1">
    <citation type="submission" date="2019-04" db="EMBL/GenBank/DDBJ databases">
        <title>Mesorhizobium composti sp. nov., isolated from compost.</title>
        <authorList>
            <person name="Lin S.-Y."/>
            <person name="Hameed A."/>
            <person name="Hsieh Y.-T."/>
            <person name="Young C.-C."/>
        </authorList>
    </citation>
    <scope>NUCLEOTIDE SEQUENCE [LARGE SCALE GENOMIC DNA]</scope>
    <source>
        <strain evidence="3 4">CC-YTH430</strain>
    </source>
</reference>
<keyword evidence="4" id="KW-1185">Reference proteome</keyword>
<dbReference type="CDD" id="cd06533">
    <property type="entry name" value="Glyco_transf_WecG_TagA"/>
    <property type="match status" value="1"/>
</dbReference>
<dbReference type="Pfam" id="PF03808">
    <property type="entry name" value="Glyco_tran_WecG"/>
    <property type="match status" value="1"/>
</dbReference>
<accession>A0ABY2Q185</accession>
<evidence type="ECO:0000256" key="1">
    <source>
        <dbReference type="ARBA" id="ARBA00022676"/>
    </source>
</evidence>
<dbReference type="RefSeq" id="WP_136360258.1">
    <property type="nucleotide sequence ID" value="NZ_SSNY01000018.1"/>
</dbReference>
<dbReference type="PANTHER" id="PTHR34136">
    <property type="match status" value="1"/>
</dbReference>
<dbReference type="NCBIfam" id="TIGR00696">
    <property type="entry name" value="wecG_tagA_cpsF"/>
    <property type="match status" value="1"/>
</dbReference>
<keyword evidence="1" id="KW-0328">Glycosyltransferase</keyword>
<dbReference type="InterPro" id="IPR004629">
    <property type="entry name" value="WecG_TagA_CpsF"/>
</dbReference>
<dbReference type="EMBL" id="SSNY01000018">
    <property type="protein sequence ID" value="THF54584.1"/>
    <property type="molecule type" value="Genomic_DNA"/>
</dbReference>